<dbReference type="PANTHER" id="PTHR31669:SF251">
    <property type="entry name" value="PROTEIN FAR1-RELATED SEQUENCE"/>
    <property type="match status" value="1"/>
</dbReference>
<dbReference type="AlphaFoldDB" id="A0A815S0K7"/>
<comment type="caution">
    <text evidence="2">The sequence shown here is derived from an EMBL/GenBank/DDBJ whole genome shotgun (WGS) entry which is preliminary data.</text>
</comment>
<dbReference type="OrthoDB" id="119028at2759"/>
<organism evidence="2 3">
    <name type="scientific">Rotaria sordida</name>
    <dbReference type="NCBI Taxonomy" id="392033"/>
    <lineage>
        <taxon>Eukaryota</taxon>
        <taxon>Metazoa</taxon>
        <taxon>Spiralia</taxon>
        <taxon>Gnathifera</taxon>
        <taxon>Rotifera</taxon>
        <taxon>Eurotatoria</taxon>
        <taxon>Bdelloidea</taxon>
        <taxon>Philodinida</taxon>
        <taxon>Philodinidae</taxon>
        <taxon>Rotaria</taxon>
    </lineage>
</organism>
<dbReference type="InterPro" id="IPR018289">
    <property type="entry name" value="MULE_transposase_dom"/>
</dbReference>
<name>A0A815S0K7_9BILA</name>
<dbReference type="Pfam" id="PF10551">
    <property type="entry name" value="MULE"/>
    <property type="match status" value="1"/>
</dbReference>
<dbReference type="Proteomes" id="UP000663882">
    <property type="component" value="Unassembled WGS sequence"/>
</dbReference>
<gene>
    <name evidence="2" type="ORF">RFH988_LOCUS38186</name>
</gene>
<evidence type="ECO:0000313" key="2">
    <source>
        <dbReference type="EMBL" id="CAF1485652.1"/>
    </source>
</evidence>
<dbReference type="EMBL" id="CAJNOO010008770">
    <property type="protein sequence ID" value="CAF1485652.1"/>
    <property type="molecule type" value="Genomic_DNA"/>
</dbReference>
<dbReference type="InterPro" id="IPR031052">
    <property type="entry name" value="FHY3/FAR1"/>
</dbReference>
<reference evidence="2" key="1">
    <citation type="submission" date="2021-02" db="EMBL/GenBank/DDBJ databases">
        <authorList>
            <person name="Nowell W R."/>
        </authorList>
    </citation>
    <scope>NUCLEOTIDE SEQUENCE</scope>
</reference>
<proteinExistence type="predicted"/>
<protein>
    <recommendedName>
        <fullName evidence="1">MULE transposase domain-containing protein</fullName>
    </recommendedName>
</protein>
<dbReference type="PANTHER" id="PTHR31669">
    <property type="entry name" value="PROTEIN FAR1-RELATED SEQUENCE 10-RELATED"/>
    <property type="match status" value="1"/>
</dbReference>
<dbReference type="GO" id="GO:0006355">
    <property type="term" value="P:regulation of DNA-templated transcription"/>
    <property type="evidence" value="ECO:0007669"/>
    <property type="project" value="InterPro"/>
</dbReference>
<evidence type="ECO:0000313" key="3">
    <source>
        <dbReference type="Proteomes" id="UP000663882"/>
    </source>
</evidence>
<sequence>MSRRTWHECLSSTSENDIVSFIKENNVSTYRTEHFQVGKTITYRCTEYRKHPLCRFQLKSRESNNKFTLFRSESHDHSQRNDITRLKSPVRDIVRQMSDKGMTQTQIRKTVSYSRLKTRKNIISIDDLQKWCNQYLNCPSSDKLHDIFVPYYEAIDVDHIFICITARQLLSMCKYSSILAIDCTYKITWNELPLLVFGTSDFNRHFHPLGLCLISTDEAADTFKTLFRVLKSCVPLIIQQPYDITHVMADGAPGITSAMCELPNARRLMCWAHVIRKCREHRKLVLHKEKWLAIEKDIYNLQLVFNDHLFDKAARLMIMKWTADKDLDTFRKYFEDQWLLSLPFWYEGSANLIPSTNNDIESFNRKIKQMYTLRNKLSLSSFLQTAERMLYDWSLASISTPFAIQIEFNDDLAARAYKWLQKLDRIKVLRLGAASYVVPSSEPKMDTLLWVQYYHSISWNSYDEFIDWLNSARLLDFSRLTPPLFCSCKYGLKEYSCIHSLGLLMMSGHRKIPQQLGIRRGKGRPKKVKLALTKD</sequence>
<feature type="domain" description="MULE transposase" evidence="1">
    <location>
        <begin position="179"/>
        <end position="276"/>
    </location>
</feature>
<accession>A0A815S0K7</accession>
<evidence type="ECO:0000259" key="1">
    <source>
        <dbReference type="Pfam" id="PF10551"/>
    </source>
</evidence>